<sequence>MFSNFVPMSFTQKLGGLFGGKKQTNAPLPPTPNGNTNLISPQLMQYRKDEDEISNFINQYSEKMNQETAFLQSAEQMARAHTDPASILKAQEEIEQSRHRLNQWTNELYKFLVHMQELSQIRRKAELDILRGIMVPNEPFPKNIVEIQDIEGRIKVAISQYQTNLMNETTSRENAIRVLNSNQAPDRNLVIKDIQIYEARIYQLNSDLIKCLTDYKIISLQLTEAEIRWTIEFIERATQRPITSFGYIPHVPGQGLQVQQSQQQFQQSPQQFQQTPQQFQQSPQQFQQATLGAQASPPVASNPQFQESPIPGNTLPRNAAQQPMTTPSPAQMAQQAFGQPATAAQTAVPQENALSIEIEPLKDFPNGIPKEEYARIVSERNKYGEMCQFLAGDMLKNGVDAMYITVANQLTDEREKSRAAESQVATLRNQVATLKDEIERLKKTPTAAPIPAPVVLQAKDSEEWKEKWQNQLESKIAFLQVRLQNPPSADSKSLMEKEMWINQEMLDSLKVQIEKDIVKLTKQDYERLKKEVVESKEDVAILEEEAAKFTEIQENLESQIQQQKSEISKLKEEMQNVAPAENQPAVAPGSLEDYQLKEKELQAQVDTLVNENSILHKQKLDLEAKITTLETSSTVVPTSPTISSKELISTNLLESEIRKLNLKVSALSSDLAAASGWESTASKLTEDVDKLTNERNEIQSQLFVVKAQYKQASKKVETLSESVRELQTSLAHYKSESERLKEELEIALNQPPSNVPEFDTLLAERDQLASSLNETKIALAGLQSKYQIELANVASLKKTLQELTE</sequence>
<proteinExistence type="predicted"/>
<protein>
    <submittedName>
        <fullName evidence="3">Uncharacterized protein</fullName>
    </submittedName>
</protein>
<dbReference type="PANTHER" id="PTHR45615:SF80">
    <property type="entry name" value="GRIP DOMAIN-CONTAINING PROTEIN"/>
    <property type="match status" value="1"/>
</dbReference>
<feature type="compositionally biased region" description="Polar residues" evidence="2">
    <location>
        <begin position="315"/>
        <end position="337"/>
    </location>
</feature>
<dbReference type="PANTHER" id="PTHR45615">
    <property type="entry name" value="MYOSIN HEAVY CHAIN, NON-MUSCLE"/>
    <property type="match status" value="1"/>
</dbReference>
<organism evidence="3 4">
    <name type="scientific">Boothiomyces macroporosus</name>
    <dbReference type="NCBI Taxonomy" id="261099"/>
    <lineage>
        <taxon>Eukaryota</taxon>
        <taxon>Fungi</taxon>
        <taxon>Fungi incertae sedis</taxon>
        <taxon>Chytridiomycota</taxon>
        <taxon>Chytridiomycota incertae sedis</taxon>
        <taxon>Chytridiomycetes</taxon>
        <taxon>Rhizophydiales</taxon>
        <taxon>Terramycetaceae</taxon>
        <taxon>Boothiomyces</taxon>
    </lineage>
</organism>
<evidence type="ECO:0000256" key="2">
    <source>
        <dbReference type="SAM" id="MobiDB-lite"/>
    </source>
</evidence>
<feature type="region of interest" description="Disordered" evidence="2">
    <location>
        <begin position="258"/>
        <end position="348"/>
    </location>
</feature>
<dbReference type="AlphaFoldDB" id="A0AAD5UMS0"/>
<feature type="compositionally biased region" description="Low complexity" evidence="2">
    <location>
        <begin position="339"/>
        <end position="348"/>
    </location>
</feature>
<keyword evidence="4" id="KW-1185">Reference proteome</keyword>
<reference evidence="3" key="1">
    <citation type="submission" date="2020-05" db="EMBL/GenBank/DDBJ databases">
        <title>Phylogenomic resolution of chytrid fungi.</title>
        <authorList>
            <person name="Stajich J.E."/>
            <person name="Amses K."/>
            <person name="Simmons R."/>
            <person name="Seto K."/>
            <person name="Myers J."/>
            <person name="Bonds A."/>
            <person name="Quandt C.A."/>
            <person name="Barry K."/>
            <person name="Liu P."/>
            <person name="Grigoriev I."/>
            <person name="Longcore J.E."/>
            <person name="James T.Y."/>
        </authorList>
    </citation>
    <scope>NUCLEOTIDE SEQUENCE</scope>
    <source>
        <strain evidence="3">PLAUS21</strain>
    </source>
</reference>
<comment type="caution">
    <text evidence="3">The sequence shown here is derived from an EMBL/GenBank/DDBJ whole genome shotgun (WGS) entry which is preliminary data.</text>
</comment>
<keyword evidence="1" id="KW-0175">Coiled coil</keyword>
<evidence type="ECO:0000313" key="4">
    <source>
        <dbReference type="Proteomes" id="UP001210925"/>
    </source>
</evidence>
<feature type="compositionally biased region" description="Low complexity" evidence="2">
    <location>
        <begin position="258"/>
        <end position="288"/>
    </location>
</feature>
<evidence type="ECO:0000256" key="1">
    <source>
        <dbReference type="SAM" id="Coils"/>
    </source>
</evidence>
<accession>A0AAD5UMS0</accession>
<feature type="coiled-coil region" evidence="1">
    <location>
        <begin position="410"/>
        <end position="444"/>
    </location>
</feature>
<dbReference type="EMBL" id="JADGKB010000001">
    <property type="protein sequence ID" value="KAJ3262489.1"/>
    <property type="molecule type" value="Genomic_DNA"/>
</dbReference>
<gene>
    <name evidence="3" type="ORF">HK103_000018</name>
</gene>
<feature type="coiled-coil region" evidence="1">
    <location>
        <begin position="674"/>
        <end position="750"/>
    </location>
</feature>
<dbReference type="Proteomes" id="UP001210925">
    <property type="component" value="Unassembled WGS sequence"/>
</dbReference>
<evidence type="ECO:0000313" key="3">
    <source>
        <dbReference type="EMBL" id="KAJ3262489.1"/>
    </source>
</evidence>
<name>A0AAD5UMS0_9FUNG</name>
<feature type="coiled-coil region" evidence="1">
    <location>
        <begin position="518"/>
        <end position="611"/>
    </location>
</feature>
<feature type="compositionally biased region" description="Polar residues" evidence="2">
    <location>
        <begin position="289"/>
        <end position="307"/>
    </location>
</feature>